<evidence type="ECO:0000313" key="1">
    <source>
        <dbReference type="EMBL" id="KLK88537.1"/>
    </source>
</evidence>
<sequence>MGERIANRGKYGGSADPILLNRLPDFLDFPSKNTFSKTWPDNLTDWINYKYAKAYQGYVLVR</sequence>
<proteinExistence type="predicted"/>
<name>A0A0H1R7A2_9EURY</name>
<keyword evidence="2" id="KW-1185">Reference proteome</keyword>
<organism evidence="1 2">
    <name type="scientific">Methanoculleus sediminis</name>
    <dbReference type="NCBI Taxonomy" id="1550566"/>
    <lineage>
        <taxon>Archaea</taxon>
        <taxon>Methanobacteriati</taxon>
        <taxon>Methanobacteriota</taxon>
        <taxon>Stenosarchaea group</taxon>
        <taxon>Methanomicrobia</taxon>
        <taxon>Methanomicrobiales</taxon>
        <taxon>Methanomicrobiaceae</taxon>
        <taxon>Methanoculleus</taxon>
    </lineage>
</organism>
<dbReference type="PATRIC" id="fig|1550566.3.peg.1275"/>
<evidence type="ECO:0000313" key="2">
    <source>
        <dbReference type="Proteomes" id="UP000035301"/>
    </source>
</evidence>
<accession>A0A0H1R7A2</accession>
<comment type="caution">
    <text evidence="1">The sequence shown here is derived from an EMBL/GenBank/DDBJ whole genome shotgun (WGS) entry which is preliminary data.</text>
</comment>
<reference evidence="1 2" key="1">
    <citation type="journal article" date="2015" name="Int. J. Syst. Evol. Microbiol.">
        <title>Methanoculleus sediminis sp. nov., a methanogen from sediments near a submarine mud volcano.</title>
        <authorList>
            <person name="Chen S.C."/>
            <person name="Chen M.F."/>
            <person name="Lai M.C."/>
            <person name="Weng C.Y."/>
            <person name="Wu S.Y."/>
            <person name="Lin S."/>
            <person name="Yang T.F."/>
            <person name="Chen P.C."/>
        </authorList>
    </citation>
    <scope>NUCLEOTIDE SEQUENCE [LARGE SCALE GENOMIC DNA]</scope>
    <source>
        <strain evidence="1 2">S3Fa</strain>
    </source>
</reference>
<protein>
    <submittedName>
        <fullName evidence="1">Uncharacterized protein</fullName>
    </submittedName>
</protein>
<dbReference type="Proteomes" id="UP000035301">
    <property type="component" value="Unassembled WGS sequence"/>
</dbReference>
<dbReference type="STRING" id="1550566.SZ63_05890"/>
<dbReference type="AlphaFoldDB" id="A0A0H1R7A2"/>
<gene>
    <name evidence="1" type="ORF">SZ63_05890</name>
</gene>
<dbReference type="EMBL" id="JXOJ01000002">
    <property type="protein sequence ID" value="KLK88537.1"/>
    <property type="molecule type" value="Genomic_DNA"/>
</dbReference>